<feature type="domain" description="DUF1285" evidence="1">
    <location>
        <begin position="36"/>
        <end position="107"/>
    </location>
</feature>
<organism evidence="2 3">
    <name type="scientific">Faucicola atlantae</name>
    <dbReference type="NCBI Taxonomy" id="34059"/>
    <lineage>
        <taxon>Bacteria</taxon>
        <taxon>Pseudomonadati</taxon>
        <taxon>Pseudomonadota</taxon>
        <taxon>Gammaproteobacteria</taxon>
        <taxon>Moraxellales</taxon>
        <taxon>Moraxellaceae</taxon>
        <taxon>Faucicola</taxon>
    </lineage>
</organism>
<evidence type="ECO:0000313" key="3">
    <source>
        <dbReference type="Proteomes" id="UP000092508"/>
    </source>
</evidence>
<gene>
    <name evidence="2" type="ORF">A9308_00035</name>
</gene>
<comment type="caution">
    <text evidence="2">The sequence shown here is derived from an EMBL/GenBank/DDBJ whole genome shotgun (WGS) entry which is preliminary data.</text>
</comment>
<evidence type="ECO:0000313" key="2">
    <source>
        <dbReference type="EMBL" id="OBX79475.1"/>
    </source>
</evidence>
<proteinExistence type="predicted"/>
<dbReference type="AlphaFoldDB" id="A0A1B8QD87"/>
<name>A0A1B8QD87_9GAMM</name>
<dbReference type="InterPro" id="IPR048341">
    <property type="entry name" value="DUF1285_N"/>
</dbReference>
<protein>
    <recommendedName>
        <fullName evidence="1">DUF1285 domain-containing protein</fullName>
    </recommendedName>
</protein>
<evidence type="ECO:0000259" key="1">
    <source>
        <dbReference type="Pfam" id="PF06938"/>
    </source>
</evidence>
<dbReference type="EMBL" id="LZMZ01000012">
    <property type="protein sequence ID" value="OBX79475.1"/>
    <property type="molecule type" value="Genomic_DNA"/>
</dbReference>
<dbReference type="RefSeq" id="WP_067235955.1">
    <property type="nucleotide sequence ID" value="NZ_LZMZ01000012.1"/>
</dbReference>
<dbReference type="Gene3D" id="3.10.540.10">
    <property type="entry name" value="duf1285 like domain"/>
    <property type="match status" value="1"/>
</dbReference>
<dbReference type="Gene3D" id="2.30.270.10">
    <property type="entry name" value="duf1285 protein"/>
    <property type="match status" value="1"/>
</dbReference>
<reference evidence="2 3" key="1">
    <citation type="submission" date="2016-06" db="EMBL/GenBank/DDBJ databases">
        <title>Draft genome of Moraxella atlantae CCUG 66109.</title>
        <authorList>
            <person name="Salva-Serra F."/>
            <person name="Engstrom-Jakobsson H."/>
            <person name="Thorell K."/>
            <person name="Gonzales-Siles L."/>
            <person name="Karlsson R."/>
            <person name="Boulund F."/>
            <person name="Engstrand L."/>
            <person name="Kristiansson E."/>
            <person name="Moore E."/>
        </authorList>
    </citation>
    <scope>NUCLEOTIDE SEQUENCE [LARGE SCALE GENOMIC DNA]</scope>
    <source>
        <strain evidence="2 3">CCUG 66109</strain>
    </source>
</reference>
<dbReference type="STRING" id="34059.A9308_00035"/>
<dbReference type="OrthoDB" id="3078366at2"/>
<dbReference type="InterPro" id="IPR023361">
    <property type="entry name" value="DUF1285_beta_roll_sf"/>
</dbReference>
<accession>A0A1B8QD87</accession>
<sequence length="231" mass="25850">MNTPPTNDKPITNAASLDNLSQQLLANDNPTTKPIPPLEKWQPEFCGMMDLTIKANGEWWHAGRKIERDAMVTLFSRVLWAEVDTAGAVTYFLKTPVEKLQIAVEDAPLLITQYDYVAQNDKRVLHLITAQGERVTVDAAHPLQFGLPFHLAQQHTDADVTNTKTCSEQAEQPYVKVRQNGDSAIWALVHRNVFYQLANEGELVEQGDGVTLRLPNGDTVIELSMPYDDRA</sequence>
<dbReference type="Pfam" id="PF06938">
    <property type="entry name" value="DUF1285_N"/>
    <property type="match status" value="1"/>
</dbReference>
<dbReference type="Proteomes" id="UP000092508">
    <property type="component" value="Unassembled WGS sequence"/>
</dbReference>